<keyword evidence="1" id="KW-0812">Transmembrane</keyword>
<keyword evidence="1" id="KW-1133">Transmembrane helix</keyword>
<name>A0A1G7Q051_RHOCA</name>
<feature type="transmembrane region" description="Helical" evidence="1">
    <location>
        <begin position="208"/>
        <end position="227"/>
    </location>
</feature>
<gene>
    <name evidence="2" type="ORF">SAMN04244550_03090</name>
</gene>
<dbReference type="PANTHER" id="PTHR30199">
    <property type="entry name" value="MFS FAMILY TRANSPORTER, PREDICTED SUBSTRATE BENZOATE"/>
    <property type="match status" value="1"/>
</dbReference>
<evidence type="ECO:0000313" key="2">
    <source>
        <dbReference type="EMBL" id="SDF91885.1"/>
    </source>
</evidence>
<keyword evidence="1" id="KW-0472">Membrane</keyword>
<dbReference type="GO" id="GO:0042925">
    <property type="term" value="F:benzoate transmembrane transporter activity"/>
    <property type="evidence" value="ECO:0007669"/>
    <property type="project" value="InterPro"/>
</dbReference>
<feature type="transmembrane region" description="Helical" evidence="1">
    <location>
        <begin position="373"/>
        <end position="390"/>
    </location>
</feature>
<accession>A0A1G7Q051</accession>
<dbReference type="GO" id="GO:0005886">
    <property type="term" value="C:plasma membrane"/>
    <property type="evidence" value="ECO:0007669"/>
    <property type="project" value="TreeGrafter"/>
</dbReference>
<proteinExistence type="predicted"/>
<dbReference type="EMBL" id="FNAY01000021">
    <property type="protein sequence ID" value="SDF91885.1"/>
    <property type="molecule type" value="Genomic_DNA"/>
</dbReference>
<dbReference type="Proteomes" id="UP000183812">
    <property type="component" value="Unassembled WGS sequence"/>
</dbReference>
<feature type="transmembrane region" description="Helical" evidence="1">
    <location>
        <begin position="73"/>
        <end position="91"/>
    </location>
</feature>
<dbReference type="NCBIfam" id="TIGR00843">
    <property type="entry name" value="benE"/>
    <property type="match status" value="1"/>
</dbReference>
<dbReference type="Pfam" id="PF03594">
    <property type="entry name" value="BenE"/>
    <property type="match status" value="1"/>
</dbReference>
<feature type="transmembrane region" description="Helical" evidence="1">
    <location>
        <begin position="167"/>
        <end position="187"/>
    </location>
</feature>
<feature type="transmembrane region" description="Helical" evidence="1">
    <location>
        <begin position="292"/>
        <end position="313"/>
    </location>
</feature>
<dbReference type="AlphaFoldDB" id="A0A1G7Q051"/>
<evidence type="ECO:0000313" key="3">
    <source>
        <dbReference type="Proteomes" id="UP000183812"/>
    </source>
</evidence>
<dbReference type="InterPro" id="IPR004711">
    <property type="entry name" value="Benzoate_Transporter"/>
</dbReference>
<feature type="transmembrane region" description="Helical" evidence="1">
    <location>
        <begin position="12"/>
        <end position="36"/>
    </location>
</feature>
<reference evidence="2 3" key="1">
    <citation type="submission" date="2016-10" db="EMBL/GenBank/DDBJ databases">
        <authorList>
            <person name="de Groot N.N."/>
        </authorList>
    </citation>
    <scope>NUCLEOTIDE SEQUENCE [LARGE SCALE GENOMIC DNA]</scope>
    <source>
        <strain evidence="3">DSM 938 / 37b4</strain>
    </source>
</reference>
<feature type="transmembrane region" description="Helical" evidence="1">
    <location>
        <begin position="128"/>
        <end position="147"/>
    </location>
</feature>
<feature type="transmembrane region" description="Helical" evidence="1">
    <location>
        <begin position="97"/>
        <end position="116"/>
    </location>
</feature>
<evidence type="ECO:0000256" key="1">
    <source>
        <dbReference type="SAM" id="Phobius"/>
    </source>
</evidence>
<sequence>MFQKLLEDTSLSAITAGLVAVIVSYAGPLVIVFQAAKTAGLSDMQLATWIWSISLGSGIAGLVLSLRYKLPIITAFSTPGAALLIGALGIYSYQEAIFAFLVTGALILALGFSAGFQRMVLKMPPQIAAAMLAGILLQFGLQLIGSMRETPQLVIPMAAVFLLGRRFYPTYAVIGALLTGLAISLIGGEVDTDTVQLAIVHPVMTWPAVSIEAIVGIAIPLFVVAMASQNIPGLAVLEAAGYSRPPVTGILQTTGAVSVGLAPFGSHGITLAALTAAICTGPEAHKDPAKRYVAGVFCGIFYIVFGLLGPSVASLIQSLPAAFISATAGLALLSALTNGLTGSLTNAEHREAAMITFLVTASGIVVWGIGSGFWGLVAGLIALVITRSRLSELLRRRGRRADLSQDVPSAAD</sequence>
<protein>
    <submittedName>
        <fullName evidence="2">Benzoate membrane transport protein</fullName>
    </submittedName>
</protein>
<feature type="transmembrane region" description="Helical" evidence="1">
    <location>
        <begin position="261"/>
        <end position="280"/>
    </location>
</feature>
<feature type="transmembrane region" description="Helical" evidence="1">
    <location>
        <begin position="48"/>
        <end position="66"/>
    </location>
</feature>
<dbReference type="RefSeq" id="WP_217630594.1">
    <property type="nucleotide sequence ID" value="NZ_CP119563.1"/>
</dbReference>
<organism evidence="2 3">
    <name type="scientific">Rhodobacter capsulatus</name>
    <name type="common">Rhodopseudomonas capsulata</name>
    <dbReference type="NCBI Taxonomy" id="1061"/>
    <lineage>
        <taxon>Bacteria</taxon>
        <taxon>Pseudomonadati</taxon>
        <taxon>Pseudomonadota</taxon>
        <taxon>Alphaproteobacteria</taxon>
        <taxon>Rhodobacterales</taxon>
        <taxon>Rhodobacter group</taxon>
        <taxon>Rhodobacter</taxon>
    </lineage>
</organism>
<dbReference type="PANTHER" id="PTHR30199:SF0">
    <property type="entry name" value="INNER MEMBRANE PROTEIN YDCO"/>
    <property type="match status" value="1"/>
</dbReference>
<feature type="transmembrane region" description="Helical" evidence="1">
    <location>
        <begin position="319"/>
        <end position="340"/>
    </location>
</feature>